<evidence type="ECO:0000313" key="1">
    <source>
        <dbReference type="EMBL" id="MBI1627060.1"/>
    </source>
</evidence>
<reference evidence="1" key="1">
    <citation type="submission" date="2020-12" db="EMBL/GenBank/DDBJ databases">
        <title>Comamonas sp. nov., isolated from stream water.</title>
        <authorList>
            <person name="Park K.-H."/>
        </authorList>
    </citation>
    <scope>NUCLEOTIDE SEQUENCE</scope>
    <source>
        <strain evidence="1">EJ-4</strain>
    </source>
</reference>
<keyword evidence="2" id="KW-1185">Reference proteome</keyword>
<dbReference type="Pfam" id="PF19570">
    <property type="entry name" value="DUF6088"/>
    <property type="match status" value="1"/>
</dbReference>
<proteinExistence type="predicted"/>
<keyword evidence="1" id="KW-0378">Hydrolase</keyword>
<evidence type="ECO:0000313" key="2">
    <source>
        <dbReference type="Proteomes" id="UP000530032"/>
    </source>
</evidence>
<dbReference type="RefSeq" id="WP_198462402.1">
    <property type="nucleotide sequence ID" value="NZ_JABBCQ020000038.1"/>
</dbReference>
<sequence length="133" mass="14465">MYIVNRLKRSLANRKADVFLRSELQSFGSPAQVSRALTELQKDGVLVKLGVGVYAKAKPSVLTGKPIPTKPLEVLAPEILKKFGVQAGLSRQALEYNAGVSTQVPSGVVINTGKCRIQRKLGFNGKLVQYERA</sequence>
<comment type="caution">
    <text evidence="1">The sequence shown here is derived from an EMBL/GenBank/DDBJ whole genome shotgun (WGS) entry which is preliminary data.</text>
</comment>
<organism evidence="1 2">
    <name type="scientific">Comamonas suwonensis</name>
    <dbReference type="NCBI Taxonomy" id="2606214"/>
    <lineage>
        <taxon>Bacteria</taxon>
        <taxon>Pseudomonadati</taxon>
        <taxon>Pseudomonadota</taxon>
        <taxon>Betaproteobacteria</taxon>
        <taxon>Burkholderiales</taxon>
        <taxon>Comamonadaceae</taxon>
        <taxon>Comamonas</taxon>
    </lineage>
</organism>
<dbReference type="Proteomes" id="UP000530032">
    <property type="component" value="Unassembled WGS sequence"/>
</dbReference>
<gene>
    <name evidence="1" type="ORF">HF327_021560</name>
</gene>
<dbReference type="GO" id="GO:0016787">
    <property type="term" value="F:hydrolase activity"/>
    <property type="evidence" value="ECO:0007669"/>
    <property type="project" value="UniProtKB-KW"/>
</dbReference>
<accession>A0A843BCR4</accession>
<name>A0A843BCR4_9BURK</name>
<dbReference type="InterPro" id="IPR045738">
    <property type="entry name" value="DUF6088"/>
</dbReference>
<dbReference type="EMBL" id="JABBCQ020000038">
    <property type="protein sequence ID" value="MBI1627060.1"/>
    <property type="molecule type" value="Genomic_DNA"/>
</dbReference>
<protein>
    <submittedName>
        <fullName evidence="1">S-adenosylhomocysteine hydrolase</fullName>
    </submittedName>
</protein>
<dbReference type="AlphaFoldDB" id="A0A843BCR4"/>